<dbReference type="AlphaFoldDB" id="A0AAW1RSF8"/>
<dbReference type="InterPro" id="IPR029058">
    <property type="entry name" value="AB_hydrolase_fold"/>
</dbReference>
<feature type="domain" description="AB hydrolase-1" evidence="1">
    <location>
        <begin position="259"/>
        <end position="467"/>
    </location>
</feature>
<dbReference type="PANTHER" id="PTHR37471">
    <property type="entry name" value="UNNAMED PRODUCT"/>
    <property type="match status" value="1"/>
</dbReference>
<comment type="caution">
    <text evidence="2">The sequence shown here is derived from an EMBL/GenBank/DDBJ whole genome shotgun (WGS) entry which is preliminary data.</text>
</comment>
<sequence>MFLAPKDLTFIGCSLELTVPHATHLHAAKLSASRTEVLSIFVLAAALSILTKISSSSAWWQLVLAAWGWLELTFYSVQLVRYHTLNAIKKSLPDLEHIEEIKRRFMSLRHVFDIKHFVSGWFFGRPWEELRRTNVDNFVAYGWYSSEMAELKPQVQRGVKSFVDEVLETWGETLEAGETPNVPYMTHMWEPLRVFPKPLFVHALSDAVALAHRMALRFQGFQHLRHKGLSYWIRLPPAQPAGQPAASSEAPGAASGLPIVFLHGVGFGMVPYWGFIDMLSRQENLRRPVVLMDLPHVSMRIYPQGLDIDDVAHALAGILANHDWPKACVMAHSYGTFVASRLCQLHPACVHATALIDPVCLMTCYPDLLHNFVYRQPKWETLLSMIGVMDVLRYVCSRDLLIAETFCRRFVWHSVMLWPQELPFNSLVVMSAKDDLVPWHLVKKQLANAQHPATVMVHPEMGHGGFLVSHAWQQQILDTLKPMLDGC</sequence>
<accession>A0AAW1RSF8</accession>
<dbReference type="PANTHER" id="PTHR37471:SF1">
    <property type="entry name" value="AB HYDROLASE-1 DOMAIN-CONTAINING PROTEIN"/>
    <property type="match status" value="1"/>
</dbReference>
<keyword evidence="3" id="KW-1185">Reference proteome</keyword>
<evidence type="ECO:0000313" key="3">
    <source>
        <dbReference type="Proteomes" id="UP001438707"/>
    </source>
</evidence>
<dbReference type="Pfam" id="PF12697">
    <property type="entry name" value="Abhydrolase_6"/>
    <property type="match status" value="1"/>
</dbReference>
<gene>
    <name evidence="2" type="ORF">WJX74_000279</name>
</gene>
<dbReference type="SUPFAM" id="SSF53474">
    <property type="entry name" value="alpha/beta-Hydrolases"/>
    <property type="match status" value="1"/>
</dbReference>
<evidence type="ECO:0000259" key="1">
    <source>
        <dbReference type="Pfam" id="PF12697"/>
    </source>
</evidence>
<dbReference type="EMBL" id="JALJOS010000007">
    <property type="protein sequence ID" value="KAK9836428.1"/>
    <property type="molecule type" value="Genomic_DNA"/>
</dbReference>
<name>A0AAW1RSF8_9CHLO</name>
<reference evidence="2 3" key="1">
    <citation type="journal article" date="2024" name="Nat. Commun.">
        <title>Phylogenomics reveals the evolutionary origins of lichenization in chlorophyte algae.</title>
        <authorList>
            <person name="Puginier C."/>
            <person name="Libourel C."/>
            <person name="Otte J."/>
            <person name="Skaloud P."/>
            <person name="Haon M."/>
            <person name="Grisel S."/>
            <person name="Petersen M."/>
            <person name="Berrin J.G."/>
            <person name="Delaux P.M."/>
            <person name="Dal Grande F."/>
            <person name="Keller J."/>
        </authorList>
    </citation>
    <scope>NUCLEOTIDE SEQUENCE [LARGE SCALE GENOMIC DNA]</scope>
    <source>
        <strain evidence="2 3">SAG 2145</strain>
    </source>
</reference>
<organism evidence="2 3">
    <name type="scientific">Apatococcus lobatus</name>
    <dbReference type="NCBI Taxonomy" id="904363"/>
    <lineage>
        <taxon>Eukaryota</taxon>
        <taxon>Viridiplantae</taxon>
        <taxon>Chlorophyta</taxon>
        <taxon>core chlorophytes</taxon>
        <taxon>Trebouxiophyceae</taxon>
        <taxon>Chlorellales</taxon>
        <taxon>Chlorellaceae</taxon>
        <taxon>Apatococcus</taxon>
    </lineage>
</organism>
<evidence type="ECO:0000313" key="2">
    <source>
        <dbReference type="EMBL" id="KAK9836428.1"/>
    </source>
</evidence>
<dbReference type="InterPro" id="IPR000073">
    <property type="entry name" value="AB_hydrolase_1"/>
</dbReference>
<protein>
    <recommendedName>
        <fullName evidence="1">AB hydrolase-1 domain-containing protein</fullName>
    </recommendedName>
</protein>
<dbReference type="Proteomes" id="UP001438707">
    <property type="component" value="Unassembled WGS sequence"/>
</dbReference>
<dbReference type="Gene3D" id="3.40.50.1820">
    <property type="entry name" value="alpha/beta hydrolase"/>
    <property type="match status" value="1"/>
</dbReference>
<proteinExistence type="predicted"/>